<proteinExistence type="predicted"/>
<dbReference type="Proteomes" id="UP000663193">
    <property type="component" value="Chromosome 12"/>
</dbReference>
<sequence>MGILVQPEKKSKARYVNTRKKRPRSRRGIFKIGNAERKEIVPGDGRTDLSLAQQCTVLAKRANSTKSL</sequence>
<reference evidence="3" key="1">
    <citation type="journal article" date="2021" name="BMC Genomics">
        <title>Chromosome-level genome assembly and manually-curated proteome of model necrotroph Parastagonospora nodorum Sn15 reveals a genome-wide trove of candidate effector homologs, and redundancy of virulence-related functions within an accessory chromosome.</title>
        <authorList>
            <person name="Bertazzoni S."/>
            <person name="Jones D.A.B."/>
            <person name="Phan H.T."/>
            <person name="Tan K.-C."/>
            <person name="Hane J.K."/>
        </authorList>
    </citation>
    <scope>NUCLEOTIDE SEQUENCE [LARGE SCALE GENOMIC DNA]</scope>
    <source>
        <strain evidence="3">SN15 / ATCC MYA-4574 / FGSC 10173)</strain>
    </source>
</reference>
<gene>
    <name evidence="2" type="ORF">JI435_416760</name>
</gene>
<dbReference type="AlphaFoldDB" id="A0A7U2FA18"/>
<evidence type="ECO:0000313" key="2">
    <source>
        <dbReference type="EMBL" id="QRD01486.1"/>
    </source>
</evidence>
<accession>A0A7U2FA18</accession>
<dbReference type="VEuPathDB" id="FungiDB:JI435_416760"/>
<evidence type="ECO:0000256" key="1">
    <source>
        <dbReference type="SAM" id="MobiDB-lite"/>
    </source>
</evidence>
<feature type="region of interest" description="Disordered" evidence="1">
    <location>
        <begin position="1"/>
        <end position="25"/>
    </location>
</feature>
<evidence type="ECO:0000313" key="3">
    <source>
        <dbReference type="Proteomes" id="UP000663193"/>
    </source>
</evidence>
<protein>
    <submittedName>
        <fullName evidence="2">Uncharacterized protein</fullName>
    </submittedName>
</protein>
<name>A0A7U2FA18_PHANO</name>
<feature type="compositionally biased region" description="Basic residues" evidence="1">
    <location>
        <begin position="11"/>
        <end position="25"/>
    </location>
</feature>
<organism evidence="2 3">
    <name type="scientific">Phaeosphaeria nodorum (strain SN15 / ATCC MYA-4574 / FGSC 10173)</name>
    <name type="common">Glume blotch fungus</name>
    <name type="synonym">Parastagonospora nodorum</name>
    <dbReference type="NCBI Taxonomy" id="321614"/>
    <lineage>
        <taxon>Eukaryota</taxon>
        <taxon>Fungi</taxon>
        <taxon>Dikarya</taxon>
        <taxon>Ascomycota</taxon>
        <taxon>Pezizomycotina</taxon>
        <taxon>Dothideomycetes</taxon>
        <taxon>Pleosporomycetidae</taxon>
        <taxon>Pleosporales</taxon>
        <taxon>Pleosporineae</taxon>
        <taxon>Phaeosphaeriaceae</taxon>
        <taxon>Parastagonospora</taxon>
    </lineage>
</organism>
<keyword evidence="3" id="KW-1185">Reference proteome</keyword>
<dbReference type="EMBL" id="CP069034">
    <property type="protein sequence ID" value="QRD01486.1"/>
    <property type="molecule type" value="Genomic_DNA"/>
</dbReference>